<dbReference type="SUPFAM" id="SSF54117">
    <property type="entry name" value="Interleukin 8-like chemokines"/>
    <property type="match status" value="1"/>
</dbReference>
<evidence type="ECO:0000256" key="1">
    <source>
        <dbReference type="ARBA" id="ARBA00022500"/>
    </source>
</evidence>
<protein>
    <submittedName>
        <fullName evidence="3">(raccoon dog) hypothetical protein</fullName>
    </submittedName>
</protein>
<gene>
    <name evidence="3" type="ORF">NYPRO_LOCUS26237</name>
</gene>
<dbReference type="GO" id="GO:0008009">
    <property type="term" value="F:chemokine activity"/>
    <property type="evidence" value="ECO:0007669"/>
    <property type="project" value="InterPro"/>
</dbReference>
<keyword evidence="1" id="KW-0145">Chemotaxis</keyword>
<accession>A0A811ZXW9</accession>
<comment type="caution">
    <text evidence="3">The sequence shown here is derived from an EMBL/GenBank/DDBJ whole genome shotgun (WGS) entry which is preliminary data.</text>
</comment>
<keyword evidence="4" id="KW-1185">Reference proteome</keyword>
<sequence length="84" mass="9200">MSVKGMVTALAGIFCATTAQGFPMFKGGCCLCIGPGKATIMYPSNNCDKIEVIITLRAHKGQRCLNPKLKQKIERMNFFKSQNV</sequence>
<evidence type="ECO:0000256" key="2">
    <source>
        <dbReference type="SAM" id="SignalP"/>
    </source>
</evidence>
<dbReference type="GO" id="GO:0006955">
    <property type="term" value="P:immune response"/>
    <property type="evidence" value="ECO:0007669"/>
    <property type="project" value="InterPro"/>
</dbReference>
<dbReference type="InterPro" id="IPR036048">
    <property type="entry name" value="Interleukin_8-like_sf"/>
</dbReference>
<proteinExistence type="predicted"/>
<dbReference type="Proteomes" id="UP000645828">
    <property type="component" value="Unassembled WGS sequence"/>
</dbReference>
<dbReference type="AlphaFoldDB" id="A0A811ZXW9"/>
<evidence type="ECO:0000313" key="3">
    <source>
        <dbReference type="EMBL" id="CAD7693445.1"/>
    </source>
</evidence>
<keyword evidence="2" id="KW-0732">Signal</keyword>
<feature type="chain" id="PRO_5032531283" evidence="2">
    <location>
        <begin position="22"/>
        <end position="84"/>
    </location>
</feature>
<dbReference type="GO" id="GO:0005576">
    <property type="term" value="C:extracellular region"/>
    <property type="evidence" value="ECO:0007669"/>
    <property type="project" value="InterPro"/>
</dbReference>
<evidence type="ECO:0000313" key="4">
    <source>
        <dbReference type="Proteomes" id="UP000645828"/>
    </source>
</evidence>
<reference evidence="3" key="1">
    <citation type="submission" date="2020-12" db="EMBL/GenBank/DDBJ databases">
        <authorList>
            <consortium name="Molecular Ecology Group"/>
        </authorList>
    </citation>
    <scope>NUCLEOTIDE SEQUENCE</scope>
    <source>
        <strain evidence="3">TBG_1078</strain>
    </source>
</reference>
<name>A0A811ZXW9_NYCPR</name>
<dbReference type="EMBL" id="CAJHUB010000780">
    <property type="protein sequence ID" value="CAD7693445.1"/>
    <property type="molecule type" value="Genomic_DNA"/>
</dbReference>
<dbReference type="Gene3D" id="2.40.50.40">
    <property type="match status" value="1"/>
</dbReference>
<feature type="signal peptide" evidence="2">
    <location>
        <begin position="1"/>
        <end position="21"/>
    </location>
</feature>
<organism evidence="3 4">
    <name type="scientific">Nyctereutes procyonoides</name>
    <name type="common">Raccoon dog</name>
    <name type="synonym">Canis procyonoides</name>
    <dbReference type="NCBI Taxonomy" id="34880"/>
    <lineage>
        <taxon>Eukaryota</taxon>
        <taxon>Metazoa</taxon>
        <taxon>Chordata</taxon>
        <taxon>Craniata</taxon>
        <taxon>Vertebrata</taxon>
        <taxon>Euteleostomi</taxon>
        <taxon>Mammalia</taxon>
        <taxon>Eutheria</taxon>
        <taxon>Laurasiatheria</taxon>
        <taxon>Carnivora</taxon>
        <taxon>Caniformia</taxon>
        <taxon>Canidae</taxon>
        <taxon>Nyctereutes</taxon>
    </lineage>
</organism>